<comment type="caution">
    <text evidence="5">The sequence shown here is derived from an EMBL/GenBank/DDBJ whole genome shotgun (WGS) entry which is preliminary data.</text>
</comment>
<dbReference type="EMBL" id="LZYZ01000002">
    <property type="protein sequence ID" value="OOM14391.1"/>
    <property type="molecule type" value="Genomic_DNA"/>
</dbReference>
<name>A0A1S8NDP6_CLOSA</name>
<keyword evidence="4" id="KW-0732">Signal</keyword>
<proteinExistence type="predicted"/>
<evidence type="ECO:0000256" key="3">
    <source>
        <dbReference type="SAM" id="MobiDB-lite"/>
    </source>
</evidence>
<dbReference type="PROSITE" id="PS51170">
    <property type="entry name" value="CW"/>
    <property type="match status" value="4"/>
</dbReference>
<accession>A0A1S8NDP6</accession>
<evidence type="ECO:0000313" key="5">
    <source>
        <dbReference type="EMBL" id="OOM14391.1"/>
    </source>
</evidence>
<feature type="compositionally biased region" description="Low complexity" evidence="3">
    <location>
        <begin position="529"/>
        <end position="546"/>
    </location>
</feature>
<keyword evidence="5" id="KW-0378">Hydrolase</keyword>
<dbReference type="SUPFAM" id="SSF69360">
    <property type="entry name" value="Cell wall binding repeat"/>
    <property type="match status" value="1"/>
</dbReference>
<keyword evidence="1" id="KW-0677">Repeat</keyword>
<dbReference type="InterPro" id="IPR018337">
    <property type="entry name" value="Cell_wall/Cho-bd_repeat"/>
</dbReference>
<feature type="repeat" description="Cell wall-binding" evidence="2">
    <location>
        <begin position="599"/>
        <end position="619"/>
    </location>
</feature>
<gene>
    <name evidence="5" type="primary">lytA_23</name>
    <name evidence="5" type="ORF">CLOSAC_12640</name>
</gene>
<feature type="region of interest" description="Disordered" evidence="3">
    <location>
        <begin position="103"/>
        <end position="124"/>
    </location>
</feature>
<dbReference type="AlphaFoldDB" id="A0A1S8NDP6"/>
<evidence type="ECO:0000313" key="6">
    <source>
        <dbReference type="Proteomes" id="UP000191154"/>
    </source>
</evidence>
<dbReference type="Proteomes" id="UP000191154">
    <property type="component" value="Unassembled WGS sequence"/>
</dbReference>
<evidence type="ECO:0000256" key="2">
    <source>
        <dbReference type="PROSITE-ProRule" id="PRU00591"/>
    </source>
</evidence>
<dbReference type="Gene3D" id="2.10.270.10">
    <property type="entry name" value="Cholin Binding"/>
    <property type="match status" value="1"/>
</dbReference>
<dbReference type="Pfam" id="PF01473">
    <property type="entry name" value="Choline_bind_1"/>
    <property type="match status" value="1"/>
</dbReference>
<feature type="repeat" description="Cell wall-binding" evidence="2">
    <location>
        <begin position="577"/>
        <end position="598"/>
    </location>
</feature>
<dbReference type="Pfam" id="PF19127">
    <property type="entry name" value="Choline_bind_3"/>
    <property type="match status" value="1"/>
</dbReference>
<dbReference type="GO" id="GO:0008745">
    <property type="term" value="F:N-acetylmuramoyl-L-alanine amidase activity"/>
    <property type="evidence" value="ECO:0007669"/>
    <property type="project" value="UniProtKB-EC"/>
</dbReference>
<evidence type="ECO:0000256" key="4">
    <source>
        <dbReference type="SAM" id="SignalP"/>
    </source>
</evidence>
<feature type="region of interest" description="Disordered" evidence="3">
    <location>
        <begin position="518"/>
        <end position="548"/>
    </location>
</feature>
<feature type="chain" id="PRO_5010573075" evidence="4">
    <location>
        <begin position="29"/>
        <end position="680"/>
    </location>
</feature>
<protein>
    <submittedName>
        <fullName evidence="5">Autolysin</fullName>
        <ecNumber evidence="5">3.5.1.28</ecNumber>
    </submittedName>
</protein>
<feature type="repeat" description="Cell wall-binding" evidence="2">
    <location>
        <begin position="641"/>
        <end position="662"/>
    </location>
</feature>
<dbReference type="RefSeq" id="WP_423237057.1">
    <property type="nucleotide sequence ID" value="NZ_LZYZ01000002.1"/>
</dbReference>
<organism evidence="5 6">
    <name type="scientific">Clostridium saccharobutylicum</name>
    <dbReference type="NCBI Taxonomy" id="169679"/>
    <lineage>
        <taxon>Bacteria</taxon>
        <taxon>Bacillati</taxon>
        <taxon>Bacillota</taxon>
        <taxon>Clostridia</taxon>
        <taxon>Eubacteriales</taxon>
        <taxon>Clostridiaceae</taxon>
        <taxon>Clostridium</taxon>
    </lineage>
</organism>
<feature type="signal peptide" evidence="4">
    <location>
        <begin position="1"/>
        <end position="28"/>
    </location>
</feature>
<feature type="repeat" description="Cell wall-binding" evidence="2">
    <location>
        <begin position="620"/>
        <end position="640"/>
    </location>
</feature>
<reference evidence="5 6" key="1">
    <citation type="submission" date="2016-05" db="EMBL/GenBank/DDBJ databases">
        <title>Microbial solvent formation.</title>
        <authorList>
            <person name="Poehlein A."/>
            <person name="Montoya Solano J.D."/>
            <person name="Flitsch S."/>
            <person name="Krabben P."/>
            <person name="Duerre P."/>
            <person name="Daniel R."/>
        </authorList>
    </citation>
    <scope>NUCLEOTIDE SEQUENCE [LARGE SCALE GENOMIC DNA]</scope>
    <source>
        <strain evidence="5 6">L1-8</strain>
    </source>
</reference>
<sequence>MLKNKNKIISLVTAVTSMVSLMPISAYASTRVTVGPKTGKVSKAVAYDGGKYFVEANNINNFKDNSTYYYNGSIYNKTDSLNNSSDIDSYGNYVESPDKSINLSNGAIEDGNKSKSDSSSASTHLRTNILKDNKTRYKNGNSINLEDDGKTIHMYAPDEYVNDFLKVPSPSYYGNTWYQTQYNAINPNDNAASWYHLDSIFTDKDGKYVLADYSVGDLKLLIADSKSTTSSAVTYNPIDSKNTTPAAVTYNTIKFKNTTDEVDGYKANIMHAGTFTSDDNYIYRLGTLYISDGLLSYMTENVRFGTEENPITIKTDSGAWLTRESAGEGFSMFLAKNLVDDNNDDKAPVFAIPMIQKISKKQAKDTANGLKYPSTVENYILADANGNLEYNTYILTSKYTISNGKLVAYSYDNDSKKLVVTKINLIKKSNYSYTDLEEAVSQDITSENSYTIDSQGNLYVLNNGQIMKFDTDSNSFVPVYTVNSTYDRLSVYDSDDMIAWNSESNSYSVIALTKSSGHRSSKKSRSSSDETNSSSDDNSDISRTSNINKDNSINTAAPKWKVANGKWYLINEDGSYYTGWYKYKNDSNWYYLNADGSMATGWVQCNTNNWYYLIPNGSMATGWVADNSGNWYYLNTNGTMVTGWIQDPLTGKWYYLYSNGSMAHDTYVNGYYLDSNGAWV</sequence>
<dbReference type="EC" id="3.5.1.28" evidence="5"/>
<evidence type="ECO:0000256" key="1">
    <source>
        <dbReference type="ARBA" id="ARBA00022737"/>
    </source>
</evidence>